<evidence type="ECO:0000256" key="1">
    <source>
        <dbReference type="SAM" id="MobiDB-lite"/>
    </source>
</evidence>
<sequence length="218" mass="24707">MWFSETFIPSYPRSAVALALTDGIDDIVQDLSPRVISSIRARLCSEMRPLNKVQILFSHLDAQCGNIDLVRAFQEALLLHGRIEYMVNGDLLACHGDIELDEEAYEVGIWEPDCDHIRPSIAHPATRRSDEDGASSPEYSTIIVDSADPPDDGRLGKETASDADERDPTLPDITAPRTHLAAPLPPLNIHEHNRVSLRPRRRFRPFLWHRMMKYRGNY</sequence>
<dbReference type="OrthoDB" id="10558296at2759"/>
<keyword evidence="3" id="KW-1185">Reference proteome</keyword>
<proteinExistence type="predicted"/>
<dbReference type="GeneID" id="59347151"/>
<name>A0A8H6W1P7_9AGAR</name>
<feature type="compositionally biased region" description="Basic and acidic residues" evidence="1">
    <location>
        <begin position="151"/>
        <end position="160"/>
    </location>
</feature>
<comment type="caution">
    <text evidence="2">The sequence shown here is derived from an EMBL/GenBank/DDBJ whole genome shotgun (WGS) entry which is preliminary data.</text>
</comment>
<dbReference type="AlphaFoldDB" id="A0A8H6W1P7"/>
<reference evidence="2" key="1">
    <citation type="submission" date="2020-05" db="EMBL/GenBank/DDBJ databases">
        <title>Mycena genomes resolve the evolution of fungal bioluminescence.</title>
        <authorList>
            <person name="Tsai I.J."/>
        </authorList>
    </citation>
    <scope>NUCLEOTIDE SEQUENCE</scope>
    <source>
        <strain evidence="2">171206Taipei</strain>
    </source>
</reference>
<gene>
    <name evidence="2" type="ORF">MIND_00795100</name>
</gene>
<protein>
    <submittedName>
        <fullName evidence="2">Uncharacterized protein</fullName>
    </submittedName>
</protein>
<feature type="region of interest" description="Disordered" evidence="1">
    <location>
        <begin position="122"/>
        <end position="185"/>
    </location>
</feature>
<evidence type="ECO:0000313" key="3">
    <source>
        <dbReference type="Proteomes" id="UP000636479"/>
    </source>
</evidence>
<dbReference type="RefSeq" id="XP_037220279.1">
    <property type="nucleotide sequence ID" value="XM_037364635.1"/>
</dbReference>
<organism evidence="2 3">
    <name type="scientific">Mycena indigotica</name>
    <dbReference type="NCBI Taxonomy" id="2126181"/>
    <lineage>
        <taxon>Eukaryota</taxon>
        <taxon>Fungi</taxon>
        <taxon>Dikarya</taxon>
        <taxon>Basidiomycota</taxon>
        <taxon>Agaricomycotina</taxon>
        <taxon>Agaricomycetes</taxon>
        <taxon>Agaricomycetidae</taxon>
        <taxon>Agaricales</taxon>
        <taxon>Marasmiineae</taxon>
        <taxon>Mycenaceae</taxon>
        <taxon>Mycena</taxon>
    </lineage>
</organism>
<dbReference type="Proteomes" id="UP000636479">
    <property type="component" value="Unassembled WGS sequence"/>
</dbReference>
<dbReference type="EMBL" id="JACAZF010000006">
    <property type="protein sequence ID" value="KAF7302279.1"/>
    <property type="molecule type" value="Genomic_DNA"/>
</dbReference>
<accession>A0A8H6W1P7</accession>
<evidence type="ECO:0000313" key="2">
    <source>
        <dbReference type="EMBL" id="KAF7302279.1"/>
    </source>
</evidence>